<proteinExistence type="predicted"/>
<evidence type="ECO:0000256" key="1">
    <source>
        <dbReference type="SAM" id="SignalP"/>
    </source>
</evidence>
<dbReference type="InterPro" id="IPR016024">
    <property type="entry name" value="ARM-type_fold"/>
</dbReference>
<accession>A0A139APD8</accession>
<feature type="chain" id="PRO_5007296308" description="Nucleotide exchange factor SIL1" evidence="1">
    <location>
        <begin position="25"/>
        <end position="275"/>
    </location>
</feature>
<organism evidence="2 3">
    <name type="scientific">Gonapodya prolifera (strain JEL478)</name>
    <name type="common">Monoblepharis prolifera</name>
    <dbReference type="NCBI Taxonomy" id="1344416"/>
    <lineage>
        <taxon>Eukaryota</taxon>
        <taxon>Fungi</taxon>
        <taxon>Fungi incertae sedis</taxon>
        <taxon>Chytridiomycota</taxon>
        <taxon>Chytridiomycota incertae sedis</taxon>
        <taxon>Monoblepharidomycetes</taxon>
        <taxon>Monoblepharidales</taxon>
        <taxon>Gonapodyaceae</taxon>
        <taxon>Gonapodya</taxon>
    </lineage>
</organism>
<dbReference type="Proteomes" id="UP000070544">
    <property type="component" value="Unassembled WGS sequence"/>
</dbReference>
<keyword evidence="3" id="KW-1185">Reference proteome</keyword>
<dbReference type="PANTHER" id="PTHR19316">
    <property type="entry name" value="PROTEIN FOLDING REGULATOR"/>
    <property type="match status" value="1"/>
</dbReference>
<feature type="signal peptide" evidence="1">
    <location>
        <begin position="1"/>
        <end position="24"/>
    </location>
</feature>
<dbReference type="GO" id="GO:0005783">
    <property type="term" value="C:endoplasmic reticulum"/>
    <property type="evidence" value="ECO:0007669"/>
    <property type="project" value="TreeGrafter"/>
</dbReference>
<dbReference type="Gene3D" id="1.25.10.10">
    <property type="entry name" value="Leucine-rich Repeat Variant"/>
    <property type="match status" value="1"/>
</dbReference>
<dbReference type="OrthoDB" id="448649at2759"/>
<dbReference type="GO" id="GO:0000774">
    <property type="term" value="F:adenyl-nucleotide exchange factor activity"/>
    <property type="evidence" value="ECO:0007669"/>
    <property type="project" value="TreeGrafter"/>
</dbReference>
<sequence length="275" mass="30727">MAGRLLRIFSALAIVSFLLTPSHGSSMRENDTALICFEGDCYPRYFVAEAEFKEVREGQIVDEGLFIRINLSTGKKEARLLTSDEAPTSQDLTAVVVPDWAYSLQDDAIAKYFTALGSASTTEVLEQLDLLEEECHELDFAERLSRSQATFNSIKGLLRHSYALVRSKAALVLGGALNNNPTVRQRAFEHYHLYEALSSALQVEDDMTCMKHELFALGALLRGSSEGTQRFQESAFALMKVVARKATEARRQDILARIRTLSEDMADTEQFPEDD</sequence>
<evidence type="ECO:0008006" key="4">
    <source>
        <dbReference type="Google" id="ProtNLM"/>
    </source>
</evidence>
<dbReference type="PANTHER" id="PTHR19316:SF18">
    <property type="entry name" value="HSP70-BINDING PROTEIN 1"/>
    <property type="match status" value="1"/>
</dbReference>
<name>A0A139APD8_GONPJ</name>
<dbReference type="InterPro" id="IPR050693">
    <property type="entry name" value="Hsp70_NEF-Inhibitors"/>
</dbReference>
<dbReference type="SUPFAM" id="SSF48371">
    <property type="entry name" value="ARM repeat"/>
    <property type="match status" value="1"/>
</dbReference>
<dbReference type="AlphaFoldDB" id="A0A139APD8"/>
<gene>
    <name evidence="2" type="ORF">M427DRAFT_53564</name>
</gene>
<protein>
    <recommendedName>
        <fullName evidence="4">Nucleotide exchange factor SIL1</fullName>
    </recommendedName>
</protein>
<dbReference type="InterPro" id="IPR011989">
    <property type="entry name" value="ARM-like"/>
</dbReference>
<keyword evidence="1" id="KW-0732">Signal</keyword>
<dbReference type="STRING" id="1344416.A0A139APD8"/>
<evidence type="ECO:0000313" key="3">
    <source>
        <dbReference type="Proteomes" id="UP000070544"/>
    </source>
</evidence>
<dbReference type="EMBL" id="KQ965741">
    <property type="protein sequence ID" value="KXS18606.1"/>
    <property type="molecule type" value="Genomic_DNA"/>
</dbReference>
<reference evidence="2 3" key="1">
    <citation type="journal article" date="2015" name="Genome Biol. Evol.">
        <title>Phylogenomic analyses indicate that early fungi evolved digesting cell walls of algal ancestors of land plants.</title>
        <authorList>
            <person name="Chang Y."/>
            <person name="Wang S."/>
            <person name="Sekimoto S."/>
            <person name="Aerts A.L."/>
            <person name="Choi C."/>
            <person name="Clum A."/>
            <person name="LaButti K.M."/>
            <person name="Lindquist E.A."/>
            <person name="Yee Ngan C."/>
            <person name="Ohm R.A."/>
            <person name="Salamov A.A."/>
            <person name="Grigoriev I.V."/>
            <person name="Spatafora J.W."/>
            <person name="Berbee M.L."/>
        </authorList>
    </citation>
    <scope>NUCLEOTIDE SEQUENCE [LARGE SCALE GENOMIC DNA]</scope>
    <source>
        <strain evidence="2 3">JEL478</strain>
    </source>
</reference>
<evidence type="ECO:0000313" key="2">
    <source>
        <dbReference type="EMBL" id="KXS18606.1"/>
    </source>
</evidence>